<protein>
    <submittedName>
        <fullName evidence="1">Uncharacterized protein</fullName>
    </submittedName>
</protein>
<evidence type="ECO:0000313" key="2">
    <source>
        <dbReference type="Proteomes" id="UP000828390"/>
    </source>
</evidence>
<sequence>MSLFTAVCGNVVLVASPSRDVDCPDPGEAEDVESTSALAKRSSRSWCSICCRSSTAWRSSSRRRRSNSWRRLACSSLGSTRRLLQLIVLLREDPLSEMVYPHWRSACI</sequence>
<dbReference type="Proteomes" id="UP000828390">
    <property type="component" value="Unassembled WGS sequence"/>
</dbReference>
<reference evidence="1" key="1">
    <citation type="journal article" date="2019" name="bioRxiv">
        <title>The Genome of the Zebra Mussel, Dreissena polymorpha: A Resource for Invasive Species Research.</title>
        <authorList>
            <person name="McCartney M.A."/>
            <person name="Auch B."/>
            <person name="Kono T."/>
            <person name="Mallez S."/>
            <person name="Zhang Y."/>
            <person name="Obille A."/>
            <person name="Becker A."/>
            <person name="Abrahante J.E."/>
            <person name="Garbe J."/>
            <person name="Badalamenti J.P."/>
            <person name="Herman A."/>
            <person name="Mangelson H."/>
            <person name="Liachko I."/>
            <person name="Sullivan S."/>
            <person name="Sone E.D."/>
            <person name="Koren S."/>
            <person name="Silverstein K.A.T."/>
            <person name="Beckman K.B."/>
            <person name="Gohl D.M."/>
        </authorList>
    </citation>
    <scope>NUCLEOTIDE SEQUENCE</scope>
    <source>
        <strain evidence="1">Duluth1</strain>
        <tissue evidence="1">Whole animal</tissue>
    </source>
</reference>
<keyword evidence="2" id="KW-1185">Reference proteome</keyword>
<comment type="caution">
    <text evidence="1">The sequence shown here is derived from an EMBL/GenBank/DDBJ whole genome shotgun (WGS) entry which is preliminary data.</text>
</comment>
<accession>A0A9D4DQY1</accession>
<proteinExistence type="predicted"/>
<organism evidence="1 2">
    <name type="scientific">Dreissena polymorpha</name>
    <name type="common">Zebra mussel</name>
    <name type="synonym">Mytilus polymorpha</name>
    <dbReference type="NCBI Taxonomy" id="45954"/>
    <lineage>
        <taxon>Eukaryota</taxon>
        <taxon>Metazoa</taxon>
        <taxon>Spiralia</taxon>
        <taxon>Lophotrochozoa</taxon>
        <taxon>Mollusca</taxon>
        <taxon>Bivalvia</taxon>
        <taxon>Autobranchia</taxon>
        <taxon>Heteroconchia</taxon>
        <taxon>Euheterodonta</taxon>
        <taxon>Imparidentia</taxon>
        <taxon>Neoheterodontei</taxon>
        <taxon>Myida</taxon>
        <taxon>Dreissenoidea</taxon>
        <taxon>Dreissenidae</taxon>
        <taxon>Dreissena</taxon>
    </lineage>
</organism>
<reference evidence="1" key="2">
    <citation type="submission" date="2020-11" db="EMBL/GenBank/DDBJ databases">
        <authorList>
            <person name="McCartney M.A."/>
            <person name="Auch B."/>
            <person name="Kono T."/>
            <person name="Mallez S."/>
            <person name="Becker A."/>
            <person name="Gohl D.M."/>
            <person name="Silverstein K.A.T."/>
            <person name="Koren S."/>
            <person name="Bechman K.B."/>
            <person name="Herman A."/>
            <person name="Abrahante J.E."/>
            <person name="Garbe J."/>
        </authorList>
    </citation>
    <scope>NUCLEOTIDE SEQUENCE</scope>
    <source>
        <strain evidence="1">Duluth1</strain>
        <tissue evidence="1">Whole animal</tissue>
    </source>
</reference>
<dbReference type="EMBL" id="JAIWYP010000010">
    <property type="protein sequence ID" value="KAH3753181.1"/>
    <property type="molecule type" value="Genomic_DNA"/>
</dbReference>
<gene>
    <name evidence="1" type="ORF">DPMN_187815</name>
</gene>
<dbReference type="AlphaFoldDB" id="A0A9D4DQY1"/>
<name>A0A9D4DQY1_DREPO</name>
<evidence type="ECO:0000313" key="1">
    <source>
        <dbReference type="EMBL" id="KAH3753181.1"/>
    </source>
</evidence>